<dbReference type="SUPFAM" id="SSF53187">
    <property type="entry name" value="Zn-dependent exopeptidases"/>
    <property type="match status" value="1"/>
</dbReference>
<evidence type="ECO:0000313" key="9">
    <source>
        <dbReference type="EMBL" id="HEF87057.1"/>
    </source>
</evidence>
<accession>A0A7C2BKA2</accession>
<keyword evidence="4" id="KW-0479">Metal-binding</keyword>
<evidence type="ECO:0000256" key="4">
    <source>
        <dbReference type="ARBA" id="ARBA00022723"/>
    </source>
</evidence>
<dbReference type="InterPro" id="IPR036264">
    <property type="entry name" value="Bact_exopeptidase_dim_dom"/>
</dbReference>
<dbReference type="Gene3D" id="3.40.630.10">
    <property type="entry name" value="Zn peptidases"/>
    <property type="match status" value="2"/>
</dbReference>
<organism evidence="9">
    <name type="scientific">Thermosphaera aggregans</name>
    <dbReference type="NCBI Taxonomy" id="54254"/>
    <lineage>
        <taxon>Archaea</taxon>
        <taxon>Thermoproteota</taxon>
        <taxon>Thermoprotei</taxon>
        <taxon>Desulfurococcales</taxon>
        <taxon>Desulfurococcaceae</taxon>
        <taxon>Thermosphaera</taxon>
    </lineage>
</organism>
<dbReference type="GO" id="GO:0046872">
    <property type="term" value="F:metal ion binding"/>
    <property type="evidence" value="ECO:0007669"/>
    <property type="project" value="UniProtKB-KW"/>
</dbReference>
<evidence type="ECO:0000259" key="8">
    <source>
        <dbReference type="Pfam" id="PF07687"/>
    </source>
</evidence>
<dbReference type="PANTHER" id="PTHR43808:SF32">
    <property type="entry name" value="ARGE_DAPE-RELATED DEACYLASE"/>
    <property type="match status" value="1"/>
</dbReference>
<dbReference type="InterPro" id="IPR050072">
    <property type="entry name" value="Peptidase_M20A"/>
</dbReference>
<dbReference type="Pfam" id="PF01546">
    <property type="entry name" value="Peptidase_M20"/>
    <property type="match status" value="1"/>
</dbReference>
<dbReference type="Pfam" id="PF07687">
    <property type="entry name" value="M20_dimer"/>
    <property type="match status" value="1"/>
</dbReference>
<keyword evidence="6" id="KW-0862">Zinc</keyword>
<dbReference type="PANTHER" id="PTHR43808">
    <property type="entry name" value="ACETYLORNITHINE DEACETYLASE"/>
    <property type="match status" value="1"/>
</dbReference>
<evidence type="ECO:0000256" key="3">
    <source>
        <dbReference type="ARBA" id="ARBA00006247"/>
    </source>
</evidence>
<sequence length="406" mass="44699">MDSALKQAFEISQKILVNSVKYPTILGDSYEELVYYYAEELSKYGIHTTIHQVPREYCEKVLSKQFNPEKPRYILIARLGSGEKVLQFNGHYDVVAAGGGWSTDPFNPVITDGRVYGRGTTDMKAGIAAFLATMIYFASANKEPGIMIEGAVVPDEEIGGATGTGYLVNELGSRPDFVVIAEPSGPGNIYIGHRGNVWAMIRVRGKQAHGSTPWLGENAFEKMITLADYIIKKYKPILETRKSCLKYEDPRASSPTITLGGKLEAPGSINIVPGQVGFSIDRRLIIEEKAEQVVEELKELVSSASIELGVESEVEIVDYSNPVYVEEYHPYVNTLAQAVKETLGVEPSRTICVGGLDLKYYLSKGIPAVAYGPGEVNMAHKANEYVTLESLYNALKVYVKLVESFK</sequence>
<evidence type="ECO:0000256" key="5">
    <source>
        <dbReference type="ARBA" id="ARBA00022801"/>
    </source>
</evidence>
<evidence type="ECO:0000256" key="7">
    <source>
        <dbReference type="ARBA" id="ARBA00023285"/>
    </source>
</evidence>
<dbReference type="InterPro" id="IPR010182">
    <property type="entry name" value="ArgE/DapE"/>
</dbReference>
<dbReference type="NCBIfam" id="TIGR01910">
    <property type="entry name" value="DapE-ArgE"/>
    <property type="match status" value="1"/>
</dbReference>
<dbReference type="SUPFAM" id="SSF55031">
    <property type="entry name" value="Bacterial exopeptidase dimerisation domain"/>
    <property type="match status" value="1"/>
</dbReference>
<comment type="cofactor">
    <cofactor evidence="2">
        <name>Zn(2+)</name>
        <dbReference type="ChEBI" id="CHEBI:29105"/>
    </cofactor>
</comment>
<dbReference type="Gene3D" id="3.30.70.360">
    <property type="match status" value="1"/>
</dbReference>
<proteinExistence type="inferred from homology"/>
<comment type="cofactor">
    <cofactor evidence="1">
        <name>Co(2+)</name>
        <dbReference type="ChEBI" id="CHEBI:48828"/>
    </cofactor>
</comment>
<comment type="similarity">
    <text evidence="3">Belongs to the peptidase M20A family.</text>
</comment>
<protein>
    <submittedName>
        <fullName evidence="9">ArgE/DapE family deacylase</fullName>
    </submittedName>
</protein>
<dbReference type="EMBL" id="DSJT01000005">
    <property type="protein sequence ID" value="HEF87057.1"/>
    <property type="molecule type" value="Genomic_DNA"/>
</dbReference>
<feature type="domain" description="Peptidase M20 dimerisation" evidence="8">
    <location>
        <begin position="191"/>
        <end position="304"/>
    </location>
</feature>
<dbReference type="InterPro" id="IPR002933">
    <property type="entry name" value="Peptidase_M20"/>
</dbReference>
<keyword evidence="7" id="KW-0170">Cobalt</keyword>
<keyword evidence="5" id="KW-0378">Hydrolase</keyword>
<evidence type="ECO:0000256" key="1">
    <source>
        <dbReference type="ARBA" id="ARBA00001941"/>
    </source>
</evidence>
<name>A0A7C2BKA2_9CREN</name>
<dbReference type="NCBIfam" id="NF006400">
    <property type="entry name" value="PRK08651.1-3"/>
    <property type="match status" value="1"/>
</dbReference>
<dbReference type="AlphaFoldDB" id="A0A7C2BKA2"/>
<dbReference type="InterPro" id="IPR011650">
    <property type="entry name" value="Peptidase_M20_dimer"/>
</dbReference>
<evidence type="ECO:0000256" key="2">
    <source>
        <dbReference type="ARBA" id="ARBA00001947"/>
    </source>
</evidence>
<gene>
    <name evidence="9" type="ORF">ENP55_01885</name>
</gene>
<comment type="caution">
    <text evidence="9">The sequence shown here is derived from an EMBL/GenBank/DDBJ whole genome shotgun (WGS) entry which is preliminary data.</text>
</comment>
<evidence type="ECO:0000256" key="6">
    <source>
        <dbReference type="ARBA" id="ARBA00022833"/>
    </source>
</evidence>
<reference evidence="9" key="1">
    <citation type="journal article" date="2020" name="mSystems">
        <title>Genome- and Community-Level Interaction Insights into Carbon Utilization and Element Cycling Functions of Hydrothermarchaeota in Hydrothermal Sediment.</title>
        <authorList>
            <person name="Zhou Z."/>
            <person name="Liu Y."/>
            <person name="Xu W."/>
            <person name="Pan J."/>
            <person name="Luo Z.H."/>
            <person name="Li M."/>
        </authorList>
    </citation>
    <scope>NUCLEOTIDE SEQUENCE [LARGE SCALE GENOMIC DNA]</scope>
    <source>
        <strain evidence="9">SpSt-23</strain>
    </source>
</reference>
<dbReference type="GO" id="GO:0016787">
    <property type="term" value="F:hydrolase activity"/>
    <property type="evidence" value="ECO:0007669"/>
    <property type="project" value="UniProtKB-KW"/>
</dbReference>